<feature type="compositionally biased region" description="Basic and acidic residues" evidence="1">
    <location>
        <begin position="60"/>
        <end position="72"/>
    </location>
</feature>
<evidence type="ECO:0000313" key="2">
    <source>
        <dbReference type="EMBL" id="TQE10166.1"/>
    </source>
</evidence>
<dbReference type="Proteomes" id="UP000315295">
    <property type="component" value="Unassembled WGS sequence"/>
</dbReference>
<feature type="region of interest" description="Disordered" evidence="1">
    <location>
        <begin position="60"/>
        <end position="93"/>
    </location>
</feature>
<accession>A0A540NGM4</accession>
<gene>
    <name evidence="2" type="ORF">C1H46_004222</name>
</gene>
<name>A0A540NGM4_MALBA</name>
<protein>
    <submittedName>
        <fullName evidence="2">Uncharacterized protein</fullName>
    </submittedName>
</protein>
<dbReference type="EMBL" id="VIEB01000046">
    <property type="protein sequence ID" value="TQE10166.1"/>
    <property type="molecule type" value="Genomic_DNA"/>
</dbReference>
<keyword evidence="3" id="KW-1185">Reference proteome</keyword>
<organism evidence="2 3">
    <name type="scientific">Malus baccata</name>
    <name type="common">Siberian crab apple</name>
    <name type="synonym">Pyrus baccata</name>
    <dbReference type="NCBI Taxonomy" id="106549"/>
    <lineage>
        <taxon>Eukaryota</taxon>
        <taxon>Viridiplantae</taxon>
        <taxon>Streptophyta</taxon>
        <taxon>Embryophyta</taxon>
        <taxon>Tracheophyta</taxon>
        <taxon>Spermatophyta</taxon>
        <taxon>Magnoliopsida</taxon>
        <taxon>eudicotyledons</taxon>
        <taxon>Gunneridae</taxon>
        <taxon>Pentapetalae</taxon>
        <taxon>rosids</taxon>
        <taxon>fabids</taxon>
        <taxon>Rosales</taxon>
        <taxon>Rosaceae</taxon>
        <taxon>Amygdaloideae</taxon>
        <taxon>Maleae</taxon>
        <taxon>Malus</taxon>
    </lineage>
</organism>
<sequence length="93" mass="10340">MARAVVSAAVCRAALVRFSNPRTNFHCNKTLASAKPIMGSQKFEPRVGEFGDITWETQVRDARNRSTKKEEVADQEEVEAAASEREAGEKSRQ</sequence>
<evidence type="ECO:0000313" key="3">
    <source>
        <dbReference type="Proteomes" id="UP000315295"/>
    </source>
</evidence>
<dbReference type="AlphaFoldDB" id="A0A540NGM4"/>
<feature type="compositionally biased region" description="Basic and acidic residues" evidence="1">
    <location>
        <begin position="82"/>
        <end position="93"/>
    </location>
</feature>
<evidence type="ECO:0000256" key="1">
    <source>
        <dbReference type="SAM" id="MobiDB-lite"/>
    </source>
</evidence>
<comment type="caution">
    <text evidence="2">The sequence shown here is derived from an EMBL/GenBank/DDBJ whole genome shotgun (WGS) entry which is preliminary data.</text>
</comment>
<proteinExistence type="predicted"/>
<reference evidence="2 3" key="1">
    <citation type="journal article" date="2019" name="G3 (Bethesda)">
        <title>Sequencing of a Wild Apple (Malus baccata) Genome Unravels the Differences Between Cultivated and Wild Apple Species Regarding Disease Resistance and Cold Tolerance.</title>
        <authorList>
            <person name="Chen X."/>
        </authorList>
    </citation>
    <scope>NUCLEOTIDE SEQUENCE [LARGE SCALE GENOMIC DNA]</scope>
    <source>
        <strain evidence="3">cv. Shandingzi</strain>
        <tissue evidence="2">Leaves</tissue>
    </source>
</reference>